<feature type="chain" id="PRO_5032904180" evidence="2">
    <location>
        <begin position="19"/>
        <end position="389"/>
    </location>
</feature>
<dbReference type="GO" id="GO:0005507">
    <property type="term" value="F:copper ion binding"/>
    <property type="evidence" value="ECO:0007669"/>
    <property type="project" value="InterPro"/>
</dbReference>
<feature type="signal peptide" evidence="2">
    <location>
        <begin position="1"/>
        <end position="18"/>
    </location>
</feature>
<evidence type="ECO:0000313" key="3">
    <source>
        <dbReference type="EMBL" id="MXP29842.1"/>
    </source>
</evidence>
<feature type="compositionally biased region" description="Pro residues" evidence="1">
    <location>
        <begin position="29"/>
        <end position="47"/>
    </location>
</feature>
<dbReference type="OrthoDB" id="9778934at2"/>
<dbReference type="EMBL" id="WTYA01000012">
    <property type="protein sequence ID" value="MXP29842.1"/>
    <property type="molecule type" value="Genomic_DNA"/>
</dbReference>
<sequence>MKPLLALLLLGAATPAIAQHTGHTMPMGMPMPKPTPTPTPKASPKPAAPTKKATPAPARKAAPAKKPVTRPQTDPADSRASPPPAEGAMDHSTMDHGAMDQGQLDQGTAGSADPSMPEDHARMDMGAMDHSQMDMGAMAMPIPATAPPAAAGSGPPRAADAIWGAEAMRASREALRDEQGGQKFLWFMADRAEYQMREGKNGYLWDVQGYYGGDIDKFWFKSEGEGSFDQKAESAEVQALYSRAISPWFNLQAGVRQDFAPRDRTYAVVGVQGLAPYLFDIDAAAFLSDEGDLTARFEGELDQRITQRLILQPRAEVNLAAQDIPELGIGAGLDTLELGVRLRYEVAREFAPYVGVEQSWKIGKSADYARLRGEDPGVTNYVVGIRLWF</sequence>
<evidence type="ECO:0000313" key="4">
    <source>
        <dbReference type="Proteomes" id="UP000439780"/>
    </source>
</evidence>
<keyword evidence="2" id="KW-0732">Signal</keyword>
<dbReference type="InterPro" id="IPR007939">
    <property type="entry name" value="Cu-R_B_prcur"/>
</dbReference>
<feature type="compositionally biased region" description="Low complexity" evidence="1">
    <location>
        <begin position="48"/>
        <end position="66"/>
    </location>
</feature>
<evidence type="ECO:0000256" key="1">
    <source>
        <dbReference type="SAM" id="MobiDB-lite"/>
    </source>
</evidence>
<dbReference type="GO" id="GO:0006878">
    <property type="term" value="P:intracellular copper ion homeostasis"/>
    <property type="evidence" value="ECO:0007669"/>
    <property type="project" value="InterPro"/>
</dbReference>
<dbReference type="GO" id="GO:0009279">
    <property type="term" value="C:cell outer membrane"/>
    <property type="evidence" value="ECO:0007669"/>
    <property type="project" value="InterPro"/>
</dbReference>
<protein>
    <submittedName>
        <fullName evidence="3">Copper resistance protein B</fullName>
    </submittedName>
</protein>
<reference evidence="3 4" key="1">
    <citation type="submission" date="2019-12" db="EMBL/GenBank/DDBJ databases">
        <title>Genomic-based taxomic classification of the family Erythrobacteraceae.</title>
        <authorList>
            <person name="Xu L."/>
        </authorList>
    </citation>
    <scope>NUCLEOTIDE SEQUENCE [LARGE SCALE GENOMIC DNA]</scope>
    <source>
        <strain evidence="3 4">KEMB 9005-328</strain>
    </source>
</reference>
<gene>
    <name evidence="3" type="ORF">GRI58_13590</name>
</gene>
<name>A0A845AGW2_9SPHN</name>
<comment type="caution">
    <text evidence="3">The sequence shown here is derived from an EMBL/GenBank/DDBJ whole genome shotgun (WGS) entry which is preliminary data.</text>
</comment>
<dbReference type="Proteomes" id="UP000439780">
    <property type="component" value="Unassembled WGS sequence"/>
</dbReference>
<keyword evidence="4" id="KW-1185">Reference proteome</keyword>
<proteinExistence type="predicted"/>
<dbReference type="Pfam" id="PF05275">
    <property type="entry name" value="CopB"/>
    <property type="match status" value="1"/>
</dbReference>
<feature type="region of interest" description="Disordered" evidence="1">
    <location>
        <begin position="21"/>
        <end position="121"/>
    </location>
</feature>
<feature type="compositionally biased region" description="Basic and acidic residues" evidence="1">
    <location>
        <begin position="88"/>
        <end position="98"/>
    </location>
</feature>
<organism evidence="3 4">
    <name type="scientific">Qipengyuania algicida</name>
    <dbReference type="NCBI Taxonomy" id="1836209"/>
    <lineage>
        <taxon>Bacteria</taxon>
        <taxon>Pseudomonadati</taxon>
        <taxon>Pseudomonadota</taxon>
        <taxon>Alphaproteobacteria</taxon>
        <taxon>Sphingomonadales</taxon>
        <taxon>Erythrobacteraceae</taxon>
        <taxon>Qipengyuania</taxon>
    </lineage>
</organism>
<accession>A0A845AGW2</accession>
<dbReference type="RefSeq" id="WP_160754145.1">
    <property type="nucleotide sequence ID" value="NZ_WTYA01000012.1"/>
</dbReference>
<evidence type="ECO:0000256" key="2">
    <source>
        <dbReference type="SAM" id="SignalP"/>
    </source>
</evidence>
<dbReference type="AlphaFoldDB" id="A0A845AGW2"/>